<protein>
    <submittedName>
        <fullName evidence="2">Uncharacterized protein</fullName>
    </submittedName>
</protein>
<organism evidence="2 3">
    <name type="scientific">Roseimaritima ulvae</name>
    <dbReference type="NCBI Taxonomy" id="980254"/>
    <lineage>
        <taxon>Bacteria</taxon>
        <taxon>Pseudomonadati</taxon>
        <taxon>Planctomycetota</taxon>
        <taxon>Planctomycetia</taxon>
        <taxon>Pirellulales</taxon>
        <taxon>Pirellulaceae</taxon>
        <taxon>Roseimaritima</taxon>
    </lineage>
</organism>
<dbReference type="EMBL" id="CP042914">
    <property type="protein sequence ID" value="QEG39862.1"/>
    <property type="molecule type" value="Genomic_DNA"/>
</dbReference>
<evidence type="ECO:0000313" key="3">
    <source>
        <dbReference type="Proteomes" id="UP000325286"/>
    </source>
</evidence>
<keyword evidence="3" id="KW-1185">Reference proteome</keyword>
<evidence type="ECO:0000313" key="2">
    <source>
        <dbReference type="EMBL" id="QEG39862.1"/>
    </source>
</evidence>
<dbReference type="RefSeq" id="WP_148080177.1">
    <property type="nucleotide sequence ID" value="NZ_CP042914.1"/>
</dbReference>
<reference evidence="2 3" key="1">
    <citation type="submission" date="2019-08" db="EMBL/GenBank/DDBJ databases">
        <title>Deep-cultivation of Planctomycetes and their phenomic and genomic characterization uncovers novel biology.</title>
        <authorList>
            <person name="Wiegand S."/>
            <person name="Jogler M."/>
            <person name="Boedeker C."/>
            <person name="Pinto D."/>
            <person name="Vollmers J."/>
            <person name="Rivas-Marin E."/>
            <person name="Kohn T."/>
            <person name="Peeters S.H."/>
            <person name="Heuer A."/>
            <person name="Rast P."/>
            <person name="Oberbeckmann S."/>
            <person name="Bunk B."/>
            <person name="Jeske O."/>
            <person name="Meyerdierks A."/>
            <person name="Storesund J.E."/>
            <person name="Kallscheuer N."/>
            <person name="Luecker S."/>
            <person name="Lage O.M."/>
            <person name="Pohl T."/>
            <person name="Merkel B.J."/>
            <person name="Hornburger P."/>
            <person name="Mueller R.-W."/>
            <person name="Bruemmer F."/>
            <person name="Labrenz M."/>
            <person name="Spormann A.M."/>
            <person name="Op den Camp H."/>
            <person name="Overmann J."/>
            <person name="Amann R."/>
            <person name="Jetten M.S.M."/>
            <person name="Mascher T."/>
            <person name="Medema M.H."/>
            <person name="Devos D.P."/>
            <person name="Kaster A.-K."/>
            <person name="Ovreas L."/>
            <person name="Rohde M."/>
            <person name="Galperin M.Y."/>
            <person name="Jogler C."/>
        </authorList>
    </citation>
    <scope>NUCLEOTIDE SEQUENCE [LARGE SCALE GENOMIC DNA]</scope>
    <source>
        <strain evidence="2 3">UC8</strain>
    </source>
</reference>
<feature type="signal peptide" evidence="1">
    <location>
        <begin position="1"/>
        <end position="23"/>
    </location>
</feature>
<keyword evidence="1" id="KW-0732">Signal</keyword>
<evidence type="ECO:0000256" key="1">
    <source>
        <dbReference type="SAM" id="SignalP"/>
    </source>
</evidence>
<name>A0A5B9QPN2_9BACT</name>
<sequence precursor="true">MPRTPRCIAAFVFLLTVATAASAQVCDDCPPDCGLHGAADCDEASACDQMGCDACTTECSLEDFLNFDRSVLCDSRRRTPAMLGGFYGGNSAGFRGDATLDRLIVVADDLDAPAVLPGGGNTLTITEPGPVGIFSSSVGSVQELQALFRAGSPIPAFNLQGAVVDNATLTTSATITDIQAQLAGTGMGYDIILLTPPPGSYDATVDGVFQTRNGVAGTTVLNTGSSGALIQGGVDTLNGGEDLDAFYFYDYIIRLNTSLADVSSGGVGRTKIADNGVVLPQDRVFFRYGNVHNTTYAAGAPSLNRFVAGFERAFMEGLFSLELRAPFATDAATAYAVDGNAITNGATTRFGNFSLYLKGLLVDDGRLAVSGGLGISLPTASDTSIHYADGTELLHISSDAVHLQPFLGMLYTPNRRCFAQAFLQYDVATNGNAVALNTGNGLTSAGSLTDANHLLFDAAIGYWLYQDKQAKGLTGIIPTLEIHQTVATGDGDIVSAGPFQIGNFNGNRSITSLVAGTTLECGTRTQITAGYATALGSDRDYDGAFQIQLNHLLGQ</sequence>
<proteinExistence type="predicted"/>
<gene>
    <name evidence="2" type="ORF">UC8_18610</name>
</gene>
<dbReference type="AlphaFoldDB" id="A0A5B9QPN2"/>
<dbReference type="OrthoDB" id="225378at2"/>
<dbReference type="KEGG" id="rul:UC8_18610"/>
<feature type="chain" id="PRO_5022720099" evidence="1">
    <location>
        <begin position="24"/>
        <end position="555"/>
    </location>
</feature>
<accession>A0A5B9QPN2</accession>
<dbReference type="Proteomes" id="UP000325286">
    <property type="component" value="Chromosome"/>
</dbReference>